<name>A0A1J5TI66_9ARCH</name>
<reference evidence="1 2" key="1">
    <citation type="submission" date="2016-08" db="EMBL/GenBank/DDBJ databases">
        <title>New Insights into Marine Group III Euryarchaeota, from dark to light.</title>
        <authorList>
            <person name="Haro-Moreno J.M."/>
            <person name="Rodriguez-Valera F."/>
            <person name="Lopez-Garcia P."/>
            <person name="Moreira D."/>
            <person name="Martin-Cuadrado A.B."/>
        </authorList>
    </citation>
    <scope>NUCLEOTIDE SEQUENCE [LARGE SCALE GENOMIC DNA]</scope>
    <source>
        <strain evidence="1">CG-Epi4</strain>
    </source>
</reference>
<dbReference type="SUPFAM" id="SSF55136">
    <property type="entry name" value="Probable bacterial effector-binding domain"/>
    <property type="match status" value="1"/>
</dbReference>
<accession>A0A1J5TI66</accession>
<dbReference type="PANTHER" id="PTHR11220">
    <property type="entry name" value="HEME-BINDING PROTEIN-RELATED"/>
    <property type="match status" value="1"/>
</dbReference>
<comment type="caution">
    <text evidence="1">The sequence shown here is derived from an EMBL/GenBank/DDBJ whole genome shotgun (WGS) entry which is preliminary data.</text>
</comment>
<dbReference type="Pfam" id="PF04832">
    <property type="entry name" value="SOUL"/>
    <property type="match status" value="1"/>
</dbReference>
<evidence type="ECO:0000313" key="2">
    <source>
        <dbReference type="Proteomes" id="UP000183375"/>
    </source>
</evidence>
<dbReference type="Gene3D" id="3.20.80.10">
    <property type="entry name" value="Regulatory factor, effector binding domain"/>
    <property type="match status" value="1"/>
</dbReference>
<gene>
    <name evidence="1" type="ORF">BEU01_01265</name>
</gene>
<dbReference type="InterPro" id="IPR011256">
    <property type="entry name" value="Reg_factor_effector_dom_sf"/>
</dbReference>
<organism evidence="1 2">
    <name type="scientific">Marine Group III euryarchaeote CG-Epi4</name>
    <dbReference type="NCBI Taxonomy" id="1888998"/>
    <lineage>
        <taxon>Archaea</taxon>
        <taxon>Methanobacteriati</taxon>
        <taxon>Thermoplasmatota</taxon>
        <taxon>Thermoplasmata</taxon>
        <taxon>Candidatus Thermoprofundales</taxon>
    </lineage>
</organism>
<evidence type="ECO:0008006" key="3">
    <source>
        <dbReference type="Google" id="ProtNLM"/>
    </source>
</evidence>
<dbReference type="InterPro" id="IPR006917">
    <property type="entry name" value="SOUL_heme-bd"/>
</dbReference>
<dbReference type="Proteomes" id="UP000183375">
    <property type="component" value="Unassembled WGS sequence"/>
</dbReference>
<evidence type="ECO:0000313" key="1">
    <source>
        <dbReference type="EMBL" id="OIR20642.1"/>
    </source>
</evidence>
<dbReference type="PANTHER" id="PTHR11220:SF58">
    <property type="entry name" value="SOUL HEME-BINDING FAMILY PROTEIN"/>
    <property type="match status" value="1"/>
</dbReference>
<sequence length="173" mass="20028">MAENLEEPEFKVIEEYEEFEVRRYADTIQAQVASPLSKEVSPSIHFREIANYIFGNNRKTQSIAMTAPVQTWEEYGENFMAFTMPSKFNINNLPEPNSNRIKIMDVEGEFVAVLKFSWFSGSARTGKFIKKLQKLIKAKALKQNGSPKLAVYDNPMTTLPFMRRNEIHLPIDW</sequence>
<protein>
    <recommendedName>
        <fullName evidence="3">Heme-binding protein</fullName>
    </recommendedName>
</protein>
<dbReference type="AlphaFoldDB" id="A0A1J5TI66"/>
<dbReference type="EMBL" id="MIYX01000020">
    <property type="protein sequence ID" value="OIR20642.1"/>
    <property type="molecule type" value="Genomic_DNA"/>
</dbReference>
<proteinExistence type="predicted"/>